<reference evidence="1 4" key="1">
    <citation type="submission" date="2014-12" db="EMBL/GenBank/DDBJ databases">
        <title>Comparative genome analysis of Bacillus coagulans HM-08, Clostridium butyricum HM-68, Bacillus subtilis HM-66 and Bacillus licheniformis BL-09.</title>
        <authorList>
            <person name="Zhang H."/>
        </authorList>
    </citation>
    <scope>NUCLEOTIDE SEQUENCE [LARGE SCALE GENOMIC DNA]</scope>
    <source>
        <strain evidence="1 4">HM-66</strain>
    </source>
</reference>
<evidence type="ECO:0000313" key="4">
    <source>
        <dbReference type="Proteomes" id="UP000032247"/>
    </source>
</evidence>
<proteinExistence type="predicted"/>
<protein>
    <submittedName>
        <fullName evidence="1">Uncharacterized protein</fullName>
    </submittedName>
</protein>
<evidence type="ECO:0000313" key="1">
    <source>
        <dbReference type="EMBL" id="KIU13346.1"/>
    </source>
</evidence>
<sequence>MIKHNMIIALKTMKRDLHPPYETLPIIQLNKLFLNKI</sequence>
<accession>A0A0D1LBM6</accession>
<dbReference type="PATRIC" id="fig|1423.134.peg.3827"/>
<comment type="caution">
    <text evidence="1">The sequence shown here is derived from an EMBL/GenBank/DDBJ whole genome shotgun (WGS) entry which is preliminary data.</text>
</comment>
<reference evidence="2 5" key="2">
    <citation type="submission" date="2015-09" db="EMBL/GenBank/DDBJ databases">
        <title>Spore heat resistance.</title>
        <authorList>
            <person name="Boekhorst J."/>
            <person name="Berendsen E.M."/>
            <person name="Wells-Bennik M.H."/>
            <person name="Kuipers O.P."/>
        </authorList>
    </citation>
    <scope>NUCLEOTIDE SEQUENCE [LARGE SCALE GENOMIC DNA]</scope>
    <source>
        <strain evidence="2 5">B4122</strain>
    </source>
</reference>
<dbReference type="AlphaFoldDB" id="A0A0D1LBM6"/>
<dbReference type="Proteomes" id="UP000076442">
    <property type="component" value="Unassembled WGS sequence"/>
</dbReference>
<dbReference type="EMBL" id="LJZV01000021">
    <property type="protein sequence ID" value="KZD89853.1"/>
    <property type="molecule type" value="Genomic_DNA"/>
</dbReference>
<organism evidence="1 4">
    <name type="scientific">Bacillus subtilis</name>
    <dbReference type="NCBI Taxonomy" id="1423"/>
    <lineage>
        <taxon>Bacteria</taxon>
        <taxon>Bacillati</taxon>
        <taxon>Bacillota</taxon>
        <taxon>Bacilli</taxon>
        <taxon>Bacillales</taxon>
        <taxon>Bacillaceae</taxon>
        <taxon>Bacillus</taxon>
    </lineage>
</organism>
<dbReference type="Proteomes" id="UP000032247">
    <property type="component" value="Unassembled WGS sequence"/>
</dbReference>
<name>A0A0D1LBM6_BACIU</name>
<dbReference type="EMBL" id="LJZV01000024">
    <property type="protein sequence ID" value="KZD89473.1"/>
    <property type="molecule type" value="Genomic_DNA"/>
</dbReference>
<evidence type="ECO:0000313" key="3">
    <source>
        <dbReference type="EMBL" id="KZD89853.1"/>
    </source>
</evidence>
<evidence type="ECO:0000313" key="2">
    <source>
        <dbReference type="EMBL" id="KZD89473.1"/>
    </source>
</evidence>
<gene>
    <name evidence="3" type="ORF">B4122_3593</name>
    <name evidence="2" type="ORF">B4122_3859</name>
    <name evidence="1" type="ORF">SC09_Contig17orf00581</name>
</gene>
<evidence type="ECO:0000313" key="5">
    <source>
        <dbReference type="Proteomes" id="UP000076442"/>
    </source>
</evidence>
<dbReference type="EMBL" id="JXBC01000001">
    <property type="protein sequence ID" value="KIU13346.1"/>
    <property type="molecule type" value="Genomic_DNA"/>
</dbReference>